<keyword evidence="4 7" id="KW-0808">Transferase</keyword>
<comment type="cofactor">
    <cofactor evidence="1">
        <name>pyridoxal 5'-phosphate</name>
        <dbReference type="ChEBI" id="CHEBI:597326"/>
    </cofactor>
</comment>
<dbReference type="RefSeq" id="WP_204818951.1">
    <property type="nucleotide sequence ID" value="NZ_JANHOF010000016.1"/>
</dbReference>
<dbReference type="EC" id="2.6.1.-" evidence="7"/>
<keyword evidence="8" id="KW-1185">Reference proteome</keyword>
<dbReference type="InterPro" id="IPR015421">
    <property type="entry name" value="PyrdxlP-dep_Trfase_major"/>
</dbReference>
<dbReference type="Proteomes" id="UP001589818">
    <property type="component" value="Unassembled WGS sequence"/>
</dbReference>
<keyword evidence="5" id="KW-0663">Pyridoxal phosphate</keyword>
<dbReference type="Gene3D" id="3.90.1150.10">
    <property type="entry name" value="Aspartate Aminotransferase, domain 1"/>
    <property type="match status" value="1"/>
</dbReference>
<reference evidence="7 8" key="1">
    <citation type="submission" date="2024-09" db="EMBL/GenBank/DDBJ databases">
        <authorList>
            <person name="Sun Q."/>
            <person name="Mori K."/>
        </authorList>
    </citation>
    <scope>NUCLEOTIDE SEQUENCE [LARGE SCALE GENOMIC DNA]</scope>
    <source>
        <strain evidence="7 8">CCM 4839</strain>
    </source>
</reference>
<dbReference type="InterPro" id="IPR015422">
    <property type="entry name" value="PyrdxlP-dep_Trfase_small"/>
</dbReference>
<evidence type="ECO:0000256" key="1">
    <source>
        <dbReference type="ARBA" id="ARBA00001933"/>
    </source>
</evidence>
<dbReference type="SUPFAM" id="SSF53383">
    <property type="entry name" value="PLP-dependent transferases"/>
    <property type="match status" value="1"/>
</dbReference>
<evidence type="ECO:0000256" key="2">
    <source>
        <dbReference type="ARBA" id="ARBA00007441"/>
    </source>
</evidence>
<evidence type="ECO:0000313" key="7">
    <source>
        <dbReference type="EMBL" id="MFC0393061.1"/>
    </source>
</evidence>
<dbReference type="EMBL" id="JBHLVF010000028">
    <property type="protein sequence ID" value="MFC0393061.1"/>
    <property type="molecule type" value="Genomic_DNA"/>
</dbReference>
<dbReference type="PRINTS" id="PR00753">
    <property type="entry name" value="ACCSYNTHASE"/>
</dbReference>
<evidence type="ECO:0000256" key="4">
    <source>
        <dbReference type="ARBA" id="ARBA00022679"/>
    </source>
</evidence>
<proteinExistence type="inferred from homology"/>
<dbReference type="CDD" id="cd00609">
    <property type="entry name" value="AAT_like"/>
    <property type="match status" value="1"/>
</dbReference>
<dbReference type="InterPro" id="IPR015424">
    <property type="entry name" value="PyrdxlP-dep_Trfase"/>
</dbReference>
<dbReference type="GO" id="GO:0008483">
    <property type="term" value="F:transaminase activity"/>
    <property type="evidence" value="ECO:0007669"/>
    <property type="project" value="UniProtKB-KW"/>
</dbReference>
<organism evidence="7 8">
    <name type="scientific">Paenibacillus mendelii</name>
    <dbReference type="NCBI Taxonomy" id="206163"/>
    <lineage>
        <taxon>Bacteria</taxon>
        <taxon>Bacillati</taxon>
        <taxon>Bacillota</taxon>
        <taxon>Bacilli</taxon>
        <taxon>Bacillales</taxon>
        <taxon>Paenibacillaceae</taxon>
        <taxon>Paenibacillus</taxon>
    </lineage>
</organism>
<evidence type="ECO:0000259" key="6">
    <source>
        <dbReference type="Pfam" id="PF00155"/>
    </source>
</evidence>
<evidence type="ECO:0000313" key="8">
    <source>
        <dbReference type="Proteomes" id="UP001589818"/>
    </source>
</evidence>
<dbReference type="Gene3D" id="3.40.640.10">
    <property type="entry name" value="Type I PLP-dependent aspartate aminotransferase-like (Major domain)"/>
    <property type="match status" value="1"/>
</dbReference>
<dbReference type="InterPro" id="IPR050596">
    <property type="entry name" value="AspAT/PAT-like"/>
</dbReference>
<sequence>MSNHEVRMSEWVDRVLPSPTAALESTVAKLQREGQTVHRLGLGQPDFPTPDRAKQAAIQAIEDNFTGYTDTGGILSLRQAVCDSLRKEMNLSYEPDQIVVSAGGKQALFNAICTLCREGDEVLIPIPYWVSFPEQVKFAGGKPIFVPTLPEQGYKTTPETLAPYVNESTRILILNHPNNPSGAVYSTRELLELAAFCQRNNLWVISDEVYSTFVFTPEKFTSIAAFPGMKERTVVINAVSKSYSMTGWRIGYAAAPQAVAQAMLRLQSHTTSNPSSIAQKAALAAIVGPQNEMEPIHNEYLARRDYFVEAVRGLQGLECLVPDGAFYVWVDASYWCGRKLLGRMIHSSDDLAAALLQEAGVAVMPGTGFGSPTHLRLSFAVSRSELESGIAAMEAILGLK</sequence>
<evidence type="ECO:0000256" key="5">
    <source>
        <dbReference type="ARBA" id="ARBA00022898"/>
    </source>
</evidence>
<evidence type="ECO:0000256" key="3">
    <source>
        <dbReference type="ARBA" id="ARBA00022576"/>
    </source>
</evidence>
<keyword evidence="3 7" id="KW-0032">Aminotransferase</keyword>
<dbReference type="PANTHER" id="PTHR46383">
    <property type="entry name" value="ASPARTATE AMINOTRANSFERASE"/>
    <property type="match status" value="1"/>
</dbReference>
<accession>A0ABV6JAZ6</accession>
<name>A0ABV6JAZ6_9BACL</name>
<dbReference type="PANTHER" id="PTHR46383:SF1">
    <property type="entry name" value="ASPARTATE AMINOTRANSFERASE"/>
    <property type="match status" value="1"/>
</dbReference>
<comment type="caution">
    <text evidence="7">The sequence shown here is derived from an EMBL/GenBank/DDBJ whole genome shotgun (WGS) entry which is preliminary data.</text>
</comment>
<dbReference type="Pfam" id="PF00155">
    <property type="entry name" value="Aminotran_1_2"/>
    <property type="match status" value="1"/>
</dbReference>
<protein>
    <submittedName>
        <fullName evidence="7">Pyridoxal phosphate-dependent aminotransferase</fullName>
        <ecNumber evidence="7">2.6.1.-</ecNumber>
    </submittedName>
</protein>
<dbReference type="InterPro" id="IPR004839">
    <property type="entry name" value="Aminotransferase_I/II_large"/>
</dbReference>
<feature type="domain" description="Aminotransferase class I/classII large" evidence="6">
    <location>
        <begin position="39"/>
        <end position="391"/>
    </location>
</feature>
<comment type="similarity">
    <text evidence="2">Belongs to the class-I pyridoxal-phosphate-dependent aminotransferase family.</text>
</comment>
<gene>
    <name evidence="7" type="ORF">ACFFJ8_16970</name>
</gene>